<evidence type="ECO:0000259" key="9">
    <source>
        <dbReference type="Pfam" id="PF12704"/>
    </source>
</evidence>
<feature type="transmembrane region" description="Helical" evidence="7">
    <location>
        <begin position="337"/>
        <end position="358"/>
    </location>
</feature>
<feature type="transmembrane region" description="Helical" evidence="7">
    <location>
        <begin position="467"/>
        <end position="488"/>
    </location>
</feature>
<evidence type="ECO:0000256" key="4">
    <source>
        <dbReference type="ARBA" id="ARBA00022989"/>
    </source>
</evidence>
<comment type="caution">
    <text evidence="10">The sequence shown here is derived from an EMBL/GenBank/DDBJ whole genome shotgun (WGS) entry which is preliminary data.</text>
</comment>
<keyword evidence="11" id="KW-1185">Reference proteome</keyword>
<protein>
    <submittedName>
        <fullName evidence="10">ABC transport system permease protein</fullName>
    </submittedName>
</protein>
<dbReference type="PANTHER" id="PTHR30572">
    <property type="entry name" value="MEMBRANE COMPONENT OF TRANSPORTER-RELATED"/>
    <property type="match status" value="1"/>
</dbReference>
<evidence type="ECO:0000256" key="1">
    <source>
        <dbReference type="ARBA" id="ARBA00004651"/>
    </source>
</evidence>
<gene>
    <name evidence="10" type="ORF">J2S42_005523</name>
</gene>
<dbReference type="Pfam" id="PF02687">
    <property type="entry name" value="FtsX"/>
    <property type="match status" value="2"/>
</dbReference>
<feature type="transmembrane region" description="Helical" evidence="7">
    <location>
        <begin position="680"/>
        <end position="699"/>
    </location>
</feature>
<feature type="transmembrane region" description="Helical" evidence="7">
    <location>
        <begin position="635"/>
        <end position="668"/>
    </location>
</feature>
<feature type="transmembrane region" description="Helical" evidence="7">
    <location>
        <begin position="423"/>
        <end position="446"/>
    </location>
</feature>
<evidence type="ECO:0000256" key="2">
    <source>
        <dbReference type="ARBA" id="ARBA00022475"/>
    </source>
</evidence>
<feature type="transmembrane region" description="Helical" evidence="7">
    <location>
        <begin position="394"/>
        <end position="417"/>
    </location>
</feature>
<evidence type="ECO:0000256" key="5">
    <source>
        <dbReference type="ARBA" id="ARBA00023136"/>
    </source>
</evidence>
<dbReference type="GO" id="GO:0022857">
    <property type="term" value="F:transmembrane transporter activity"/>
    <property type="evidence" value="ECO:0007669"/>
    <property type="project" value="TreeGrafter"/>
</dbReference>
<dbReference type="InterPro" id="IPR025857">
    <property type="entry name" value="MacB_PCD"/>
</dbReference>
<comment type="subcellular location">
    <subcellularLocation>
        <location evidence="1">Cell membrane</location>
        <topology evidence="1">Multi-pass membrane protein</topology>
    </subcellularLocation>
</comment>
<feature type="transmembrane region" description="Helical" evidence="7">
    <location>
        <begin position="585"/>
        <end position="614"/>
    </location>
</feature>
<comment type="similarity">
    <text evidence="6">Belongs to the ABC-4 integral membrane protein family.</text>
</comment>
<dbReference type="PANTHER" id="PTHR30572:SF4">
    <property type="entry name" value="ABC TRANSPORTER PERMEASE YTRF"/>
    <property type="match status" value="1"/>
</dbReference>
<evidence type="ECO:0000256" key="6">
    <source>
        <dbReference type="ARBA" id="ARBA00038076"/>
    </source>
</evidence>
<keyword evidence="2" id="KW-1003">Cell membrane</keyword>
<dbReference type="GO" id="GO:0005886">
    <property type="term" value="C:plasma membrane"/>
    <property type="evidence" value="ECO:0007669"/>
    <property type="project" value="UniProtKB-SubCell"/>
</dbReference>
<feature type="transmembrane region" description="Helical" evidence="7">
    <location>
        <begin position="289"/>
        <end position="317"/>
    </location>
</feature>
<evidence type="ECO:0000313" key="10">
    <source>
        <dbReference type="EMBL" id="MDQ0368854.1"/>
    </source>
</evidence>
<evidence type="ECO:0000313" key="11">
    <source>
        <dbReference type="Proteomes" id="UP001240236"/>
    </source>
</evidence>
<organism evidence="10 11">
    <name type="scientific">Catenuloplanes indicus</name>
    <dbReference type="NCBI Taxonomy" id="137267"/>
    <lineage>
        <taxon>Bacteria</taxon>
        <taxon>Bacillati</taxon>
        <taxon>Actinomycetota</taxon>
        <taxon>Actinomycetes</taxon>
        <taxon>Micromonosporales</taxon>
        <taxon>Micromonosporaceae</taxon>
        <taxon>Catenuloplanes</taxon>
    </lineage>
</organism>
<feature type="domain" description="MacB-like periplasmic core" evidence="9">
    <location>
        <begin position="17"/>
        <end position="209"/>
    </location>
</feature>
<evidence type="ECO:0000259" key="8">
    <source>
        <dbReference type="Pfam" id="PF02687"/>
    </source>
</evidence>
<dbReference type="AlphaFoldDB" id="A0AAE4AZU6"/>
<keyword evidence="4 7" id="KW-1133">Transmembrane helix</keyword>
<feature type="domain" description="ABC3 transporter permease C-terminal" evidence="8">
    <location>
        <begin position="249"/>
        <end position="368"/>
    </location>
</feature>
<evidence type="ECO:0000256" key="7">
    <source>
        <dbReference type="SAM" id="Phobius"/>
    </source>
</evidence>
<proteinExistence type="inferred from homology"/>
<dbReference type="EMBL" id="JAUSUZ010000001">
    <property type="protein sequence ID" value="MDQ0368854.1"/>
    <property type="molecule type" value="Genomic_DNA"/>
</dbReference>
<evidence type="ECO:0000256" key="3">
    <source>
        <dbReference type="ARBA" id="ARBA00022692"/>
    </source>
</evidence>
<name>A0AAE4AZU6_9ACTN</name>
<dbReference type="Pfam" id="PF12704">
    <property type="entry name" value="MacB_PCD"/>
    <property type="match status" value="1"/>
</dbReference>
<feature type="domain" description="ABC3 transporter permease C-terminal" evidence="8">
    <location>
        <begin position="592"/>
        <end position="707"/>
    </location>
</feature>
<dbReference type="RefSeq" id="WP_307243657.1">
    <property type="nucleotide sequence ID" value="NZ_JAUSUZ010000001.1"/>
</dbReference>
<dbReference type="Proteomes" id="UP001240236">
    <property type="component" value="Unassembled WGS sequence"/>
</dbReference>
<feature type="transmembrane region" description="Helical" evidence="7">
    <location>
        <begin position="246"/>
        <end position="269"/>
    </location>
</feature>
<accession>A0AAE4AZU6</accession>
<sequence length="716" mass="72785">MRNVLLSGLRARRTRLLLTALAVALGVAFVTGTLILTDTMTASLYQEAARDARPVAARAVADRRFTDADLARVAALPGVTDAAGEAATESPVLGPDGRVVSVFGATATMVRALPGRPELAALRLTAGAYPGPGEAVVDAATAAERGWSPGDSLTLVTDPEKPHPVRISALTDGVPYFTVFLPVADFRAATGVADWGAIRVAGPDQRAAADTLAGALPDAEVITGAEYADRLAGAQVGSVTMMRAGLLGFALVALVVAAMVIHNTFAILVAQRERELALLRLAGALRGQLFRLVLAEAAIVGGLASAAGFGLGLLAGRLGATGLESLGNGQMTASMQVTPQTVVLGALTGVGVTVLAAIGPARSATRLAPIAALRRPDAPVEAGTSRRRALAGTLLALVAAAMVGAGAVGNTVVLAAAGALPAMLALVALGPVLVVPAWRLAVRPALLFFGSGGRLAARSGERQPRRAAATALALTVGITVVTTFLVGAQSLATSTAAELERRFPTDFVVTAPDGQRLPADLAARLTALPEVQRVEVRDGLWVFTADDVDAPAARTAVASVTDTVPLAVVLDVQSQAERIGRTVDMLLAVVGVLVIFSVLISVAGITNTLTLSVLERTREFGLLRALGLSRRQLHASLLAEGMTLALIAAVAGVALGIGFGVAGVYASIPHAWVAVSLPYPRIGLVVVSAAVIGLLAAALPARRAARVAPVAALADE</sequence>
<dbReference type="InterPro" id="IPR050250">
    <property type="entry name" value="Macrolide_Exporter_MacB"/>
</dbReference>
<keyword evidence="5 7" id="KW-0472">Membrane</keyword>
<reference evidence="10 11" key="1">
    <citation type="submission" date="2023-07" db="EMBL/GenBank/DDBJ databases">
        <title>Sequencing the genomes of 1000 actinobacteria strains.</title>
        <authorList>
            <person name="Klenk H.-P."/>
        </authorList>
    </citation>
    <scope>NUCLEOTIDE SEQUENCE [LARGE SCALE GENOMIC DNA]</scope>
    <source>
        <strain evidence="10 11">DSM 44709</strain>
    </source>
</reference>
<keyword evidence="3 7" id="KW-0812">Transmembrane</keyword>
<dbReference type="InterPro" id="IPR003838">
    <property type="entry name" value="ABC3_permease_C"/>
</dbReference>